<dbReference type="GeneID" id="4960849"/>
<accession>A4L251</accession>
<dbReference type="RefSeq" id="YP_001111355.1">
    <property type="nucleotide sequence ID" value="NC_009240.1"/>
</dbReference>
<name>A4L251_9VIRU</name>
<dbReference type="EMBL" id="EF203088">
    <property type="protein sequence ID" value="ABO45421.1"/>
    <property type="molecule type" value="Genomic_DNA"/>
</dbReference>
<dbReference type="KEGG" id="vg:4960849"/>
<proteinExistence type="predicted"/>
<keyword evidence="3" id="KW-1185">Reference proteome</keyword>
<sequence length="1329" mass="157766">MFSSSSSFTDNGTVDITMDEKQIDEEEENEDEAFPIDRDSNVKEQELKFLLQNGYEERTCQHSSFYLTIYSRAHQKYYVQTKSTRNIQISDFAIFNLGHTLQYANYYNYARLFVLDVDCLCKREKHETISHIDENHAFYVAKCAYDEIRRSIPEVDPLYTIFGRECGFHIYFNIPVSFFMNTLLLKRINESLKSTNFIIECPQFMPLPYSAKMSGLRYEPLSPKKKKCHPNINYSFTYNDKFYFYDCVDMSDDSYNSDTCLIKINYENESVMYIKYTPSVKQFTETLFYKFKYKIKSIEYSDKSLWKYPFEAIAEIWTKYYRDRNEWQVGPKHITKTLIEKTKEKETEDDSVIQVELTENDKQIYSVFFLKINKIVFLENHSDNPSLFIHYSKRFNYINFQHYLAAFYSYFITKIDINEMKRFLGIIYDTNNEIVKRNILYFDQITYKFYPELNEILSYLNVLFVYDIHPDDSIDKIINTYLESKLNLDTDSFIKILNSSDKIKYKNYLNNFCEIYINALKDLHLCIYTNKEFYVFINDYYDKDHKKLPSLHNWFDVNLYADIEKITKRIINFKAHEFYHDNPWCLGTHMFQTQVGVFNSVTGLVTKTSFLLKFKQLRIFPFYKNIDIFINDKIIDMQKKSNFCYNILKEKLTDMFMYFRVVPAIMELGTSDIIEEHDVEEMILILSELSDDHSVFFFIDLYKIHPMFIYNTMLFIDKYNFTGCYVTLIMTIFKQNITEPWDEFFDIYKNVLFEKKESYMKTLQTLKTPNSNNIFSKQFCLHSFIVSLLIIKCPKFKNYVNNFIKYYELSSEENLLNYYTSKDFKENEKLTEIQSIFNLYLKNKIKKETNAGAYLQCNKTFYKIMKCKIFGENLSVDESTFVELIFRLCSSFNFTRYKIYLFLDILTTYYLPINENRFINILYGTGDNGKTHWCEIINCLFAGSVCQINNLDSNEARSHIASSYSAVIVNEIKYLTENIMKAISGNDKSDYSTFYTQKLTPSTHNSALFGATNCVISFKNKNIDTASIKRFLVIELIGKIRNDCNISCKDFFINFIKKEYLIGVTQNVPRVLSHYLCFLIFSRFLDNRNSLYVTNIDIHNEDTENYQKEVYRENNIFYNFIHNMGLRFAPNFFMKSKDILNLARKYIDENNKFIKNINQFIDEFFKFKKVNLFNDEYVDDIQQENVIEYIKINFSTISCINKYISNVDLQKKLSLVKQSTLQANAVRFFKSQNTFDSILKIYPNKMFVKQNWDNEEHASDDENIINCTSSSSFPVATIINEFDDEDDRITTTTTNLCKTSYTFSNSSNGGSVKVSSKKKAKFYTSVLNL</sequence>
<organism evidence="2 3">
    <name type="scientific">Gryllus bimaculatus nudivirus</name>
    <dbReference type="NCBI Taxonomy" id="432587"/>
    <lineage>
        <taxon>Viruses</taxon>
        <taxon>Viruses incertae sedis</taxon>
        <taxon>Naldaviricetes</taxon>
        <taxon>Lefavirales</taxon>
        <taxon>Nudiviridae</taxon>
        <taxon>Alphanudivirus</taxon>
        <taxon>Alphanudivirus grybimaculati</taxon>
    </lineage>
</organism>
<evidence type="ECO:0000256" key="1">
    <source>
        <dbReference type="SAM" id="MobiDB-lite"/>
    </source>
</evidence>
<evidence type="ECO:0000313" key="3">
    <source>
        <dbReference type="Proteomes" id="UP000203733"/>
    </source>
</evidence>
<evidence type="ECO:0000313" key="2">
    <source>
        <dbReference type="EMBL" id="ABO45421.1"/>
    </source>
</evidence>
<dbReference type="Proteomes" id="UP000203733">
    <property type="component" value="Segment"/>
</dbReference>
<reference evidence="2 3" key="1">
    <citation type="journal article" date="2007" name="J. Virol.">
        <title>The genome of Gryllus bimaculatus nudivirus indicates an ancient diversification of baculovirus-related nonoccluded nudiviruses of insects.</title>
        <authorList>
            <person name="Wang Y."/>
            <person name="Kleespies R.G."/>
            <person name="Huger A.M."/>
            <person name="Jehle J.A."/>
        </authorList>
    </citation>
    <scope>NUCLEOTIDE SEQUENCE [LARGE SCALE GENOMIC DNA]</scope>
</reference>
<feature type="compositionally biased region" description="Polar residues" evidence="1">
    <location>
        <begin position="1"/>
        <end position="14"/>
    </location>
</feature>
<feature type="compositionally biased region" description="Acidic residues" evidence="1">
    <location>
        <begin position="22"/>
        <end position="33"/>
    </location>
</feature>
<feature type="region of interest" description="Disordered" evidence="1">
    <location>
        <begin position="1"/>
        <end position="33"/>
    </location>
</feature>
<protein>
    <submittedName>
        <fullName evidence="2">Uncharacterized protein</fullName>
    </submittedName>
</protein>